<dbReference type="InterPro" id="IPR012677">
    <property type="entry name" value="Nucleotide-bd_a/b_plait_sf"/>
</dbReference>
<dbReference type="GO" id="GO:0005737">
    <property type="term" value="C:cytoplasm"/>
    <property type="evidence" value="ECO:0007669"/>
    <property type="project" value="UniProtKB-SubCell"/>
</dbReference>
<dbReference type="AlphaFoldDB" id="A0AAD4PQJ5"/>
<comment type="subcellular location">
    <subcellularLocation>
        <location evidence="1">Cytoplasm</location>
    </subcellularLocation>
</comment>
<keyword evidence="2" id="KW-0217">Developmental protein</keyword>
<keyword evidence="7 8" id="KW-0694">RNA-binding</keyword>
<dbReference type="SMART" id="SM00360">
    <property type="entry name" value="RRM"/>
    <property type="match status" value="1"/>
</dbReference>
<comment type="caution">
    <text evidence="10">The sequence shown here is derived from an EMBL/GenBank/DDBJ whole genome shotgun (WGS) entry which is preliminary data.</text>
</comment>
<evidence type="ECO:0000259" key="9">
    <source>
        <dbReference type="PROSITE" id="PS50102"/>
    </source>
</evidence>
<dbReference type="SUPFAM" id="SSF54928">
    <property type="entry name" value="RNA-binding domain, RBD"/>
    <property type="match status" value="1"/>
</dbReference>
<dbReference type="GO" id="GO:0007283">
    <property type="term" value="P:spermatogenesis"/>
    <property type="evidence" value="ECO:0007669"/>
    <property type="project" value="UniProtKB-KW"/>
</dbReference>
<evidence type="ECO:0000256" key="6">
    <source>
        <dbReference type="ARBA" id="ARBA00022871"/>
    </source>
</evidence>
<dbReference type="GO" id="GO:0070935">
    <property type="term" value="P:3'-UTR-mediated mRNA stabilization"/>
    <property type="evidence" value="ECO:0007669"/>
    <property type="project" value="TreeGrafter"/>
</dbReference>
<keyword evidence="3" id="KW-0963">Cytoplasm</keyword>
<protein>
    <recommendedName>
        <fullName evidence="9">RRM domain-containing protein</fullName>
    </recommendedName>
</protein>
<keyword evidence="6" id="KW-0744">Spermatogenesis</keyword>
<evidence type="ECO:0000256" key="7">
    <source>
        <dbReference type="ARBA" id="ARBA00022884"/>
    </source>
</evidence>
<dbReference type="PANTHER" id="PTHR11176:SF57">
    <property type="entry name" value="PROTEIN BOULE"/>
    <property type="match status" value="1"/>
</dbReference>
<dbReference type="GO" id="GO:0030154">
    <property type="term" value="P:cell differentiation"/>
    <property type="evidence" value="ECO:0007669"/>
    <property type="project" value="UniProtKB-KW"/>
</dbReference>
<keyword evidence="11" id="KW-1185">Reference proteome</keyword>
<dbReference type="GO" id="GO:0045948">
    <property type="term" value="P:positive regulation of translational initiation"/>
    <property type="evidence" value="ECO:0007669"/>
    <property type="project" value="TreeGrafter"/>
</dbReference>
<name>A0AAD4PQJ5_9MUSC</name>
<dbReference type="InterPro" id="IPR000504">
    <property type="entry name" value="RRM_dom"/>
</dbReference>
<dbReference type="Gene3D" id="3.30.70.330">
    <property type="match status" value="1"/>
</dbReference>
<evidence type="ECO:0000256" key="3">
    <source>
        <dbReference type="ARBA" id="ARBA00022490"/>
    </source>
</evidence>
<sequence>MTLGAAAAVAAGSSGGYLDAPLPAKPPIYGTMIPNRIFVGGISRDTSEYDLMFAFSAYGTVRSTKIICDHEGNNKGYGFVTFETEEEARRLQAAAKSVTLNNRRLNIAPAIKKQQVRPVLQRFVDASGRFFFAATGMPHSPAAQLAAASMQQATAAGAGAGATATGDFGNGGGVPPALYPSGMQYQPIYHYFTVPVNVNVPTIWHPSY</sequence>
<dbReference type="InterPro" id="IPR035979">
    <property type="entry name" value="RBD_domain_sf"/>
</dbReference>
<evidence type="ECO:0000256" key="1">
    <source>
        <dbReference type="ARBA" id="ARBA00004496"/>
    </source>
</evidence>
<dbReference type="EMBL" id="JAJJHW010000095">
    <property type="protein sequence ID" value="KAH8387746.1"/>
    <property type="molecule type" value="Genomic_DNA"/>
</dbReference>
<dbReference type="CDD" id="cd12412">
    <property type="entry name" value="RRM_DAZL_BOULE"/>
    <property type="match status" value="1"/>
</dbReference>
<dbReference type="PANTHER" id="PTHR11176">
    <property type="entry name" value="BOULE-RELATED"/>
    <property type="match status" value="1"/>
</dbReference>
<dbReference type="PROSITE" id="PS50102">
    <property type="entry name" value="RRM"/>
    <property type="match status" value="1"/>
</dbReference>
<feature type="domain" description="RRM" evidence="9">
    <location>
        <begin position="35"/>
        <end position="112"/>
    </location>
</feature>
<dbReference type="Proteomes" id="UP001200034">
    <property type="component" value="Unassembled WGS sequence"/>
</dbReference>
<proteinExistence type="predicted"/>
<dbReference type="GO" id="GO:0008494">
    <property type="term" value="F:translation activator activity"/>
    <property type="evidence" value="ECO:0007669"/>
    <property type="project" value="TreeGrafter"/>
</dbReference>
<evidence type="ECO:0000256" key="8">
    <source>
        <dbReference type="PROSITE-ProRule" id="PRU00176"/>
    </source>
</evidence>
<keyword evidence="4" id="KW-0221">Differentiation</keyword>
<accession>A0AAD4PQJ5</accession>
<keyword evidence="5" id="KW-0810">Translation regulation</keyword>
<organism evidence="10 11">
    <name type="scientific">Drosophila rubida</name>
    <dbReference type="NCBI Taxonomy" id="30044"/>
    <lineage>
        <taxon>Eukaryota</taxon>
        <taxon>Metazoa</taxon>
        <taxon>Ecdysozoa</taxon>
        <taxon>Arthropoda</taxon>
        <taxon>Hexapoda</taxon>
        <taxon>Insecta</taxon>
        <taxon>Pterygota</taxon>
        <taxon>Neoptera</taxon>
        <taxon>Endopterygota</taxon>
        <taxon>Diptera</taxon>
        <taxon>Brachycera</taxon>
        <taxon>Muscomorpha</taxon>
        <taxon>Ephydroidea</taxon>
        <taxon>Drosophilidae</taxon>
        <taxon>Drosophila</taxon>
    </lineage>
</organism>
<feature type="non-terminal residue" evidence="10">
    <location>
        <position position="208"/>
    </location>
</feature>
<evidence type="ECO:0000313" key="11">
    <source>
        <dbReference type="Proteomes" id="UP001200034"/>
    </source>
</evidence>
<dbReference type="InterPro" id="IPR034988">
    <property type="entry name" value="DAZ_BOULE_RRM"/>
</dbReference>
<dbReference type="Pfam" id="PF00076">
    <property type="entry name" value="RRM_1"/>
    <property type="match status" value="1"/>
</dbReference>
<dbReference type="GO" id="GO:0003730">
    <property type="term" value="F:mRNA 3'-UTR binding"/>
    <property type="evidence" value="ECO:0007669"/>
    <property type="project" value="TreeGrafter"/>
</dbReference>
<reference evidence="10" key="1">
    <citation type="journal article" date="2021" name="Mol. Ecol. Resour.">
        <title>Phylogenomic analyses of the genus Drosophila reveals genomic signals of climate adaptation.</title>
        <authorList>
            <person name="Li F."/>
            <person name="Rane R.V."/>
            <person name="Luria V."/>
            <person name="Xiong Z."/>
            <person name="Chen J."/>
            <person name="Li Z."/>
            <person name="Catullo R.A."/>
            <person name="Griffin P.C."/>
            <person name="Schiffer M."/>
            <person name="Pearce S."/>
            <person name="Lee S.F."/>
            <person name="McElroy K."/>
            <person name="Stocker A."/>
            <person name="Shirriffs J."/>
            <person name="Cockerell F."/>
            <person name="Coppin C."/>
            <person name="Sgro C.M."/>
            <person name="Karger A."/>
            <person name="Cain J.W."/>
            <person name="Weber J.A."/>
            <person name="Santpere G."/>
            <person name="Kirschner M.W."/>
            <person name="Hoffmann A.A."/>
            <person name="Oakeshott J.G."/>
            <person name="Zhang G."/>
        </authorList>
    </citation>
    <scope>NUCLEOTIDE SEQUENCE</scope>
    <source>
        <strain evidence="10">BGI-SZ-2011g</strain>
    </source>
</reference>
<dbReference type="FunFam" id="3.30.70.330:FF:000167">
    <property type="entry name" value="protein boule-like isoform X1"/>
    <property type="match status" value="1"/>
</dbReference>
<evidence type="ECO:0000313" key="10">
    <source>
        <dbReference type="EMBL" id="KAH8387746.1"/>
    </source>
</evidence>
<evidence type="ECO:0000256" key="2">
    <source>
        <dbReference type="ARBA" id="ARBA00022473"/>
    </source>
</evidence>
<gene>
    <name evidence="10" type="ORF">KR093_009364</name>
</gene>
<evidence type="ECO:0000256" key="5">
    <source>
        <dbReference type="ARBA" id="ARBA00022845"/>
    </source>
</evidence>
<dbReference type="GO" id="GO:0051321">
    <property type="term" value="P:meiotic cell cycle"/>
    <property type="evidence" value="ECO:0007669"/>
    <property type="project" value="UniProtKB-ARBA"/>
</dbReference>
<evidence type="ECO:0000256" key="4">
    <source>
        <dbReference type="ARBA" id="ARBA00022782"/>
    </source>
</evidence>